<proteinExistence type="inferred from homology"/>
<dbReference type="OrthoDB" id="271628at2759"/>
<evidence type="ECO:0000256" key="5">
    <source>
        <dbReference type="ARBA" id="ARBA00022490"/>
    </source>
</evidence>
<dbReference type="InterPro" id="IPR029021">
    <property type="entry name" value="Prot-tyrosine_phosphatase-like"/>
</dbReference>
<keyword evidence="6" id="KW-0378">Hydrolase</keyword>
<dbReference type="SUPFAM" id="SSF52799">
    <property type="entry name" value="(Phosphotyrosine protein) phosphatases II"/>
    <property type="match status" value="1"/>
</dbReference>
<evidence type="ECO:0000256" key="12">
    <source>
        <dbReference type="SAM" id="MobiDB-lite"/>
    </source>
</evidence>
<dbReference type="GO" id="GO:0004438">
    <property type="term" value="F:phosphatidylinositol-3-phosphate phosphatase activity"/>
    <property type="evidence" value="ECO:0007669"/>
    <property type="project" value="TreeGrafter"/>
</dbReference>
<dbReference type="Proteomes" id="UP000015104">
    <property type="component" value="Unassembled WGS sequence"/>
</dbReference>
<dbReference type="InterPro" id="IPR003595">
    <property type="entry name" value="Tyr_Pase_cat"/>
</dbReference>
<keyword evidence="5" id="KW-0963">Cytoplasm</keyword>
<reference evidence="14" key="2">
    <citation type="submission" date="2015-06" db="UniProtKB">
        <authorList>
            <consortium name="EnsemblMetazoa"/>
        </authorList>
    </citation>
    <scope>IDENTIFICATION</scope>
</reference>
<feature type="domain" description="Myotubularin phosphatase" evidence="13">
    <location>
        <begin position="146"/>
        <end position="520"/>
    </location>
</feature>
<name>T1KVR9_TETUR</name>
<feature type="binding site" evidence="10">
    <location>
        <begin position="295"/>
        <end position="296"/>
    </location>
    <ligand>
        <name>substrate</name>
    </ligand>
</feature>
<dbReference type="SMART" id="SM00568">
    <property type="entry name" value="GRAM"/>
    <property type="match status" value="1"/>
</dbReference>
<dbReference type="InterPro" id="IPR030564">
    <property type="entry name" value="Myotubularin"/>
</dbReference>
<keyword evidence="15" id="KW-1185">Reference proteome</keyword>
<comment type="similarity">
    <text evidence="3">Belongs to the protein-tyrosine phosphatase family. Non-receptor class myotubularin subfamily.</text>
</comment>
<feature type="region of interest" description="Disordered" evidence="12">
    <location>
        <begin position="574"/>
        <end position="602"/>
    </location>
</feature>
<dbReference type="Pfam" id="PF02893">
    <property type="entry name" value="GRAM"/>
    <property type="match status" value="1"/>
</dbReference>
<evidence type="ECO:0000256" key="4">
    <source>
        <dbReference type="ARBA" id="ARBA00012903"/>
    </source>
</evidence>
<dbReference type="KEGG" id="tut:107367748"/>
<organism evidence="14 15">
    <name type="scientific">Tetranychus urticae</name>
    <name type="common">Two-spotted spider mite</name>
    <dbReference type="NCBI Taxonomy" id="32264"/>
    <lineage>
        <taxon>Eukaryota</taxon>
        <taxon>Metazoa</taxon>
        <taxon>Ecdysozoa</taxon>
        <taxon>Arthropoda</taxon>
        <taxon>Chelicerata</taxon>
        <taxon>Arachnida</taxon>
        <taxon>Acari</taxon>
        <taxon>Acariformes</taxon>
        <taxon>Trombidiformes</taxon>
        <taxon>Prostigmata</taxon>
        <taxon>Eleutherengona</taxon>
        <taxon>Raphignathae</taxon>
        <taxon>Tetranychoidea</taxon>
        <taxon>Tetranychidae</taxon>
        <taxon>Tetranychus</taxon>
    </lineage>
</organism>
<dbReference type="Pfam" id="PF06602">
    <property type="entry name" value="Myotub-related"/>
    <property type="match status" value="1"/>
</dbReference>
<dbReference type="InterPro" id="IPR004182">
    <property type="entry name" value="GRAM"/>
</dbReference>
<reference evidence="15" key="1">
    <citation type="submission" date="2011-08" db="EMBL/GenBank/DDBJ databases">
        <authorList>
            <person name="Rombauts S."/>
        </authorList>
    </citation>
    <scope>NUCLEOTIDE SEQUENCE</scope>
    <source>
        <strain evidence="15">London</strain>
    </source>
</reference>
<dbReference type="PROSITE" id="PS00383">
    <property type="entry name" value="TYR_PHOSPHATASE_1"/>
    <property type="match status" value="1"/>
</dbReference>
<evidence type="ECO:0000256" key="2">
    <source>
        <dbReference type="ARBA" id="ARBA00004496"/>
    </source>
</evidence>
<dbReference type="EMBL" id="CAEY01000613">
    <property type="status" value="NOT_ANNOTATED_CDS"/>
    <property type="molecule type" value="Genomic_DNA"/>
</dbReference>
<dbReference type="InterPro" id="IPR016130">
    <property type="entry name" value="Tyr_Pase_AS"/>
</dbReference>
<dbReference type="GO" id="GO:0046856">
    <property type="term" value="P:phosphatidylinositol dephosphorylation"/>
    <property type="evidence" value="ECO:0007669"/>
    <property type="project" value="TreeGrafter"/>
</dbReference>
<gene>
    <name evidence="14" type="primary">107367748</name>
</gene>
<dbReference type="EC" id="3.1.3.95" evidence="4"/>
<evidence type="ECO:0000256" key="8">
    <source>
        <dbReference type="ARBA" id="ARBA00023136"/>
    </source>
</evidence>
<dbReference type="EnsemblMetazoa" id="tetur23g01630.1">
    <property type="protein sequence ID" value="tetur23g01630.1"/>
    <property type="gene ID" value="tetur23g01630"/>
</dbReference>
<evidence type="ECO:0000256" key="10">
    <source>
        <dbReference type="PIRSR" id="PIRSR630564-2"/>
    </source>
</evidence>
<dbReference type="STRING" id="32264.T1KVR9"/>
<protein>
    <recommendedName>
        <fullName evidence="4">phosphatidylinositol-3,5-bisphosphate 3-phosphatase</fullName>
        <ecNumber evidence="4">3.1.3.95</ecNumber>
    </recommendedName>
</protein>
<evidence type="ECO:0000256" key="9">
    <source>
        <dbReference type="PIRSR" id="PIRSR630564-1"/>
    </source>
</evidence>
<evidence type="ECO:0000256" key="6">
    <source>
        <dbReference type="ARBA" id="ARBA00022801"/>
    </source>
</evidence>
<dbReference type="GO" id="GO:0052629">
    <property type="term" value="F:phosphatidylinositol-3,5-bisphosphate 3-phosphatase activity"/>
    <property type="evidence" value="ECO:0007669"/>
    <property type="project" value="UniProtKB-EC"/>
</dbReference>
<keyword evidence="11" id="KW-0175">Coiled coil</keyword>
<evidence type="ECO:0000256" key="1">
    <source>
        <dbReference type="ARBA" id="ARBA00004184"/>
    </source>
</evidence>
<dbReference type="InterPro" id="IPR011993">
    <property type="entry name" value="PH-like_dom_sf"/>
</dbReference>
<comment type="subcellular location">
    <subcellularLocation>
        <location evidence="2">Cytoplasm</location>
    </subcellularLocation>
    <subcellularLocation>
        <location evidence="1">Endomembrane system</location>
        <topology evidence="1">Peripheral membrane protein</topology>
    </subcellularLocation>
</comment>
<evidence type="ECO:0000259" key="13">
    <source>
        <dbReference type="PROSITE" id="PS51339"/>
    </source>
</evidence>
<dbReference type="PANTHER" id="PTHR10807">
    <property type="entry name" value="MYOTUBULARIN-RELATED"/>
    <property type="match status" value="1"/>
</dbReference>
<evidence type="ECO:0000256" key="11">
    <source>
        <dbReference type="SAM" id="Coils"/>
    </source>
</evidence>
<feature type="binding site" evidence="10">
    <location>
        <begin position="357"/>
        <end position="363"/>
    </location>
    <ligand>
        <name>substrate</name>
    </ligand>
</feature>
<dbReference type="eggNOG" id="KOG4471">
    <property type="taxonomic scope" value="Eukaryota"/>
</dbReference>
<dbReference type="InterPro" id="IPR010569">
    <property type="entry name" value="Myotubularin-like_Pase_dom"/>
</dbReference>
<dbReference type="SUPFAM" id="SSF50729">
    <property type="entry name" value="PH domain-like"/>
    <property type="match status" value="1"/>
</dbReference>
<keyword evidence="8" id="KW-0472">Membrane</keyword>
<evidence type="ECO:0000256" key="7">
    <source>
        <dbReference type="ARBA" id="ARBA00023098"/>
    </source>
</evidence>
<feature type="active site" description="Phosphocysteine intermediate" evidence="9">
    <location>
        <position position="357"/>
    </location>
</feature>
<evidence type="ECO:0000313" key="14">
    <source>
        <dbReference type="EnsemblMetazoa" id="tetur23g01630.1"/>
    </source>
</evidence>
<evidence type="ECO:0000313" key="15">
    <source>
        <dbReference type="Proteomes" id="UP000015104"/>
    </source>
</evidence>
<dbReference type="PANTHER" id="PTHR10807:SF128">
    <property type="entry name" value="PHOSPHATIDYLINOSITOL-3,5-BISPHOSPHATE 3-PHOSPHATASE"/>
    <property type="match status" value="1"/>
</dbReference>
<dbReference type="HOGENOM" id="CLU_001839_4_1_1"/>
<dbReference type="PROSITE" id="PS51339">
    <property type="entry name" value="PPASE_MYOTUBULARIN"/>
    <property type="match status" value="1"/>
</dbReference>
<dbReference type="AlphaFoldDB" id="T1KVR9"/>
<dbReference type="Gene3D" id="2.30.29.30">
    <property type="entry name" value="Pleckstrin-homology domain (PH domain)/Phosphotyrosine-binding domain (PTB)"/>
    <property type="match status" value="1"/>
</dbReference>
<dbReference type="GO" id="GO:0012505">
    <property type="term" value="C:endomembrane system"/>
    <property type="evidence" value="ECO:0007669"/>
    <property type="project" value="UniProtKB-SubCell"/>
</dbReference>
<sequence length="613" mass="69655">MSFTNKPDESGVDLLPGEVIVGQLEKKTVNYVCPFTGAVPGALSLTNYRLVFRNFDSDKVIHIEVPLCTINRIEKIGGATSKGENSYGIELFCKDFRNVRFAHKQENHSRRELFNKLCKYAFPVTNKLPLFAFLYKSAGATFPFNGWSVYEPIAEYKRLGLPSESWKIKHNENYSLCDTYPGVLVVPVNAGDSCLKAVAAFRKKGRLPVLSWIHPLTQASITRCSQPMVGVAGKRSPEDEAYIQMIMDANAQSHKIYIMDARPHPNALANKARGGGYESEENYVNAEISFLDIHNIHVMRESLKKMKEFCFPIIDDQRWYSNIESTHWLEHVRATLAGALKIADKIENAKTSVVVHCSDGWDRTSQLTSLAMIMLDSYYRTIVGFEVLIEKEWISFGHEFALRIGHGEEKPDSDRSPIFVQFIECVWQMTNQFPNAFQFNERFLITILDHLYSCLFGTFLCNSELERNTANIKNETISIWSYINSNKHQFMNPLYSNKTQDQVLFPTACYRRIEPWKSYYCRWNLSHRTDLESFYERTEELVAINQELEKRVEDLQNQLQLKFSRSGNSSTVLASANSASNATAGNTSSVIPNSTSHSSSSSGLARLTSVISL</sequence>
<dbReference type="GO" id="GO:0016020">
    <property type="term" value="C:membrane"/>
    <property type="evidence" value="ECO:0007669"/>
    <property type="project" value="TreeGrafter"/>
</dbReference>
<accession>T1KVR9</accession>
<dbReference type="OMA" id="VPLCTIN"/>
<dbReference type="SMART" id="SM00404">
    <property type="entry name" value="PTPc_motif"/>
    <property type="match status" value="1"/>
</dbReference>
<keyword evidence="7" id="KW-0443">Lipid metabolism</keyword>
<dbReference type="GO" id="GO:0005737">
    <property type="term" value="C:cytoplasm"/>
    <property type="evidence" value="ECO:0007669"/>
    <property type="project" value="UniProtKB-SubCell"/>
</dbReference>
<evidence type="ECO:0000256" key="3">
    <source>
        <dbReference type="ARBA" id="ARBA00007471"/>
    </source>
</evidence>
<dbReference type="FunFam" id="2.30.29.30:FF:000038">
    <property type="entry name" value="Myotubularin 1, isoform CRA_a"/>
    <property type="match status" value="1"/>
</dbReference>
<feature type="coiled-coil region" evidence="11">
    <location>
        <begin position="538"/>
        <end position="565"/>
    </location>
</feature>